<dbReference type="OrthoDB" id="5980780at2759"/>
<feature type="transmembrane region" description="Helical" evidence="2">
    <location>
        <begin position="7"/>
        <end position="26"/>
    </location>
</feature>
<proteinExistence type="inferred from homology"/>
<dbReference type="Gene3D" id="2.70.98.10">
    <property type="match status" value="1"/>
</dbReference>
<dbReference type="SUPFAM" id="SSF74650">
    <property type="entry name" value="Galactose mutarotase-like"/>
    <property type="match status" value="1"/>
</dbReference>
<dbReference type="PANTHER" id="PTHR38481:SF1">
    <property type="entry name" value="HYALURONATE LYASE"/>
    <property type="match status" value="1"/>
</dbReference>
<evidence type="ECO:0000259" key="4">
    <source>
        <dbReference type="Pfam" id="PF08124"/>
    </source>
</evidence>
<name>A0A369JFA5_HYPMA</name>
<evidence type="ECO:0000259" key="3">
    <source>
        <dbReference type="Pfam" id="PF02278"/>
    </source>
</evidence>
<dbReference type="GO" id="GO:0005975">
    <property type="term" value="P:carbohydrate metabolic process"/>
    <property type="evidence" value="ECO:0007669"/>
    <property type="project" value="InterPro"/>
</dbReference>
<dbReference type="InterPro" id="IPR038970">
    <property type="entry name" value="Lyase_8"/>
</dbReference>
<dbReference type="Pfam" id="PF02278">
    <property type="entry name" value="Lyase_8"/>
    <property type="match status" value="1"/>
</dbReference>
<keyword evidence="6" id="KW-1185">Reference proteome</keyword>
<dbReference type="GO" id="GO:0016837">
    <property type="term" value="F:carbon-oxygen lyase activity, acting on polysaccharides"/>
    <property type="evidence" value="ECO:0007669"/>
    <property type="project" value="UniProtKB-ARBA"/>
</dbReference>
<dbReference type="EMBL" id="LUEZ02000080">
    <property type="protein sequence ID" value="RDB19287.1"/>
    <property type="molecule type" value="Genomic_DNA"/>
</dbReference>
<dbReference type="InterPro" id="IPR011013">
    <property type="entry name" value="Gal_mutarotase_sf_dom"/>
</dbReference>
<gene>
    <name evidence="5" type="primary">cslA_0</name>
    <name evidence="5" type="ORF">Hypma_013694</name>
</gene>
<dbReference type="GO" id="GO:0030246">
    <property type="term" value="F:carbohydrate binding"/>
    <property type="evidence" value="ECO:0007669"/>
    <property type="project" value="InterPro"/>
</dbReference>
<feature type="domain" description="Polysaccharide lyase 8 N-terminal alpha-helical" evidence="4">
    <location>
        <begin position="207"/>
        <end position="383"/>
    </location>
</feature>
<protein>
    <submittedName>
        <fullName evidence="5">Chondroitinase-AC</fullName>
    </submittedName>
</protein>
<dbReference type="Gene3D" id="1.50.10.100">
    <property type="entry name" value="Chondroitin AC/alginate lyase"/>
    <property type="match status" value="1"/>
</dbReference>
<comment type="caution">
    <text evidence="5">The sequence shown here is derived from an EMBL/GenBank/DDBJ whole genome shotgun (WGS) entry which is preliminary data.</text>
</comment>
<dbReference type="InterPro" id="IPR008929">
    <property type="entry name" value="Chondroitin_lyas"/>
</dbReference>
<evidence type="ECO:0000256" key="2">
    <source>
        <dbReference type="SAM" id="Phobius"/>
    </source>
</evidence>
<evidence type="ECO:0000256" key="1">
    <source>
        <dbReference type="ARBA" id="ARBA00006699"/>
    </source>
</evidence>
<dbReference type="InParanoid" id="A0A369JFA5"/>
<dbReference type="SUPFAM" id="SSF48230">
    <property type="entry name" value="Chondroitin AC/alginate lyase"/>
    <property type="match status" value="1"/>
</dbReference>
<dbReference type="Proteomes" id="UP000076154">
    <property type="component" value="Unassembled WGS sequence"/>
</dbReference>
<dbReference type="PANTHER" id="PTHR38481">
    <property type="entry name" value="HYALURONATE LYASE"/>
    <property type="match status" value="1"/>
</dbReference>
<evidence type="ECO:0000313" key="5">
    <source>
        <dbReference type="EMBL" id="RDB19287.1"/>
    </source>
</evidence>
<reference evidence="5" key="1">
    <citation type="submission" date="2018-04" db="EMBL/GenBank/DDBJ databases">
        <title>Whole genome sequencing of Hypsizygus marmoreus.</title>
        <authorList>
            <person name="Choi I.-G."/>
            <person name="Min B."/>
            <person name="Kim J.-G."/>
            <person name="Kim S."/>
            <person name="Oh Y.-L."/>
            <person name="Kong W.-S."/>
            <person name="Park H."/>
            <person name="Jeong J."/>
            <person name="Song E.-S."/>
        </authorList>
    </citation>
    <scope>NUCLEOTIDE SEQUENCE [LARGE SCALE GENOMIC DNA]</scope>
    <source>
        <strain evidence="5">51987-8</strain>
    </source>
</reference>
<dbReference type="Pfam" id="PF08124">
    <property type="entry name" value="Lyase_8_N"/>
    <property type="match status" value="1"/>
</dbReference>
<dbReference type="AlphaFoldDB" id="A0A369JFA5"/>
<organism evidence="5 6">
    <name type="scientific">Hypsizygus marmoreus</name>
    <name type="common">White beech mushroom</name>
    <name type="synonym">Agaricus marmoreus</name>
    <dbReference type="NCBI Taxonomy" id="39966"/>
    <lineage>
        <taxon>Eukaryota</taxon>
        <taxon>Fungi</taxon>
        <taxon>Dikarya</taxon>
        <taxon>Basidiomycota</taxon>
        <taxon>Agaricomycotina</taxon>
        <taxon>Agaricomycetes</taxon>
        <taxon>Agaricomycetidae</taxon>
        <taxon>Agaricales</taxon>
        <taxon>Tricholomatineae</taxon>
        <taxon>Lyophyllaceae</taxon>
        <taxon>Hypsizygus</taxon>
    </lineage>
</organism>
<evidence type="ECO:0000313" key="6">
    <source>
        <dbReference type="Proteomes" id="UP000076154"/>
    </source>
</evidence>
<dbReference type="InterPro" id="IPR003159">
    <property type="entry name" value="Lyase_8_central_dom"/>
</dbReference>
<feature type="domain" description="Polysaccharide lyase family 8 central" evidence="3">
    <location>
        <begin position="434"/>
        <end position="594"/>
    </location>
</feature>
<keyword evidence="2" id="KW-0812">Transmembrane</keyword>
<keyword evidence="2" id="KW-1133">Transmembrane helix</keyword>
<dbReference type="InterPro" id="IPR014718">
    <property type="entry name" value="GH-type_carb-bd"/>
</dbReference>
<comment type="similarity">
    <text evidence="1">Belongs to the polysaccharide lyase 8 family.</text>
</comment>
<keyword evidence="2" id="KW-0472">Membrane</keyword>
<sequence>MKDFRLILISFCTNALFILPFFGLLVDGQSELSKHPLPLQIDSSSSLSSLSAHSARGRSWHVKKKNIRQNQSPPPTIDPVTVIGERRVRSILKNQGTGNAEDISAWLSTLGADGKWPDVEIDYTTGCEARRAHWPAQDHWKRIVTLAAAWHSGLNGTEQYAQDEMLKSGIYLAMDYWFNRDFPDTACLASGGKLDCPCENPDGFIWNSNWFSNVILIPQFVGEACLLLNDTLSETQRQSFVRMAKRSYEYKVGSMTGANALDIARIGMDQALLTGDVALLADAYARSHKALVIADHARADGIRADGAFGQHDGLLYNGKYGSDFINQILGFETEAEGSDFAANDTSQAAFGNLIEGARWMIIHNTATGVLHWDFSALGRFISFPVADKQATGIKIDLKSVGDLGESWNSKPLLDFESSLLKESASANAGNLVGNRMFYTNDYMVHRGQNYVTTVKLWSARTRHTECINSQSPLGFHLADGTTYTYIRGNEYEDIAAAWDWNRIPGITTDYGATPLNCNNTGLLGIEDFVGGVSDGKIGIAAMRYTNPVTKAFHFQKAWFFLNDDVQHVMVSGVFSTNAETPAISVLDQRRLIEPNVHGSLLGA</sequence>
<accession>A0A369JFA5</accession>
<dbReference type="InterPro" id="IPR012970">
    <property type="entry name" value="Lyase_8_alpha_N"/>
</dbReference>
<dbReference type="GO" id="GO:0005576">
    <property type="term" value="C:extracellular region"/>
    <property type="evidence" value="ECO:0007669"/>
    <property type="project" value="InterPro"/>
</dbReference>